<name>A0ABP8BTP0_9ACTN</name>
<keyword evidence="1" id="KW-0472">Membrane</keyword>
<dbReference type="Proteomes" id="UP001501710">
    <property type="component" value="Unassembled WGS sequence"/>
</dbReference>
<gene>
    <name evidence="2" type="ORF">GCM10022254_08380</name>
</gene>
<comment type="caution">
    <text evidence="2">The sequence shown here is derived from an EMBL/GenBank/DDBJ whole genome shotgun (WGS) entry which is preliminary data.</text>
</comment>
<protein>
    <submittedName>
        <fullName evidence="2">ABC transporter permease</fullName>
    </submittedName>
</protein>
<feature type="transmembrane region" description="Helical" evidence="1">
    <location>
        <begin position="210"/>
        <end position="226"/>
    </location>
</feature>
<dbReference type="PANTHER" id="PTHR36833">
    <property type="entry name" value="SLR0610 PROTEIN-RELATED"/>
    <property type="match status" value="1"/>
</dbReference>
<sequence>MADRVMGGGVDGARMYGLLVWTWIRAAAQYPVSMVLLALAAAVVTGLDAAAILLLFSQAPRIAGFGAPEVLFLYGTSALSFGISDILLGTTERLGHHVRQGTLDAMLVRPVSPLVQIATEEFSPRRFGKLVPAVGVLAFALSRVDVAWTPGRVAMIPVMVLSGAAIFGGLWVLTAAMQFVIVDIHGASKSLTYGGGYLTQYPMTMFARDFVRGVTFVVPLAFVNWQPALYVLDRRDPLGLPGAARFASPLVAVALCAAAAVVWRAGLRHYRSTGS</sequence>
<keyword evidence="1" id="KW-0812">Transmembrane</keyword>
<keyword evidence="1" id="KW-1133">Transmembrane helix</keyword>
<accession>A0ABP8BTP0</accession>
<feature type="transmembrane region" description="Helical" evidence="1">
    <location>
        <begin position="246"/>
        <end position="267"/>
    </location>
</feature>
<dbReference type="PANTHER" id="PTHR36833:SF1">
    <property type="entry name" value="INTEGRAL MEMBRANE TRANSPORT PROTEIN"/>
    <property type="match status" value="1"/>
</dbReference>
<evidence type="ECO:0000256" key="1">
    <source>
        <dbReference type="SAM" id="Phobius"/>
    </source>
</evidence>
<dbReference type="InterPro" id="IPR010390">
    <property type="entry name" value="ABC-2_transporter-like"/>
</dbReference>
<dbReference type="Pfam" id="PF06182">
    <property type="entry name" value="ABC2_membrane_6"/>
    <property type="match status" value="1"/>
</dbReference>
<feature type="transmembrane region" description="Helical" evidence="1">
    <location>
        <begin position="154"/>
        <end position="181"/>
    </location>
</feature>
<feature type="transmembrane region" description="Helical" evidence="1">
    <location>
        <begin position="35"/>
        <end position="59"/>
    </location>
</feature>
<evidence type="ECO:0000313" key="3">
    <source>
        <dbReference type="Proteomes" id="UP001501710"/>
    </source>
</evidence>
<keyword evidence="3" id="KW-1185">Reference proteome</keyword>
<dbReference type="EMBL" id="BAABAS010000004">
    <property type="protein sequence ID" value="GAA4225761.1"/>
    <property type="molecule type" value="Genomic_DNA"/>
</dbReference>
<feature type="transmembrane region" description="Helical" evidence="1">
    <location>
        <begin position="71"/>
        <end position="90"/>
    </location>
</feature>
<organism evidence="2 3">
    <name type="scientific">Actinomadura meridiana</name>
    <dbReference type="NCBI Taxonomy" id="559626"/>
    <lineage>
        <taxon>Bacteria</taxon>
        <taxon>Bacillati</taxon>
        <taxon>Actinomycetota</taxon>
        <taxon>Actinomycetes</taxon>
        <taxon>Streptosporangiales</taxon>
        <taxon>Thermomonosporaceae</taxon>
        <taxon>Actinomadura</taxon>
    </lineage>
</organism>
<reference evidence="3" key="1">
    <citation type="journal article" date="2019" name="Int. J. Syst. Evol. Microbiol.">
        <title>The Global Catalogue of Microorganisms (GCM) 10K type strain sequencing project: providing services to taxonomists for standard genome sequencing and annotation.</title>
        <authorList>
            <consortium name="The Broad Institute Genomics Platform"/>
            <consortium name="The Broad Institute Genome Sequencing Center for Infectious Disease"/>
            <person name="Wu L."/>
            <person name="Ma J."/>
        </authorList>
    </citation>
    <scope>NUCLEOTIDE SEQUENCE [LARGE SCALE GENOMIC DNA]</scope>
    <source>
        <strain evidence="3">JCM 17440</strain>
    </source>
</reference>
<evidence type="ECO:0000313" key="2">
    <source>
        <dbReference type="EMBL" id="GAA4225761.1"/>
    </source>
</evidence>
<dbReference type="RefSeq" id="WP_344889950.1">
    <property type="nucleotide sequence ID" value="NZ_BAABAS010000004.1"/>
</dbReference>
<proteinExistence type="predicted"/>